<dbReference type="UniPathway" id="UPA00068">
    <property type="reaction ID" value="UER00107"/>
</dbReference>
<dbReference type="GO" id="GO:0005737">
    <property type="term" value="C:cytoplasm"/>
    <property type="evidence" value="ECO:0007669"/>
    <property type="project" value="InterPro"/>
</dbReference>
<dbReference type="EMBL" id="MK814668">
    <property type="protein sequence ID" value="QCI06952.1"/>
    <property type="molecule type" value="Genomic_DNA"/>
</dbReference>
<evidence type="ECO:0000256" key="3">
    <source>
        <dbReference type="ARBA" id="ARBA00022605"/>
    </source>
</evidence>
<keyword evidence="7 8" id="KW-0067">ATP-binding</keyword>
<comment type="function">
    <text evidence="8">Catalyzes the ATP-dependent phosphorylation of N-acetyl-L-glutamate.</text>
</comment>
<dbReference type="PANTHER" id="PTHR23342:SF0">
    <property type="entry name" value="N-ACETYLGLUTAMATE SYNTHASE, MITOCHONDRIAL"/>
    <property type="match status" value="1"/>
</dbReference>
<dbReference type="InterPro" id="IPR004662">
    <property type="entry name" value="AcgluKinase_fam"/>
</dbReference>
<comment type="catalytic activity">
    <reaction evidence="8">
        <text>N-acetyl-L-glutamate + ATP = N-acetyl-L-glutamyl 5-phosphate + ADP</text>
        <dbReference type="Rhea" id="RHEA:14629"/>
        <dbReference type="ChEBI" id="CHEBI:30616"/>
        <dbReference type="ChEBI" id="CHEBI:44337"/>
        <dbReference type="ChEBI" id="CHEBI:57936"/>
        <dbReference type="ChEBI" id="CHEBI:456216"/>
        <dbReference type="EC" id="2.7.2.8"/>
    </reaction>
</comment>
<gene>
    <name evidence="8 10" type="primary">argB</name>
</gene>
<accession>A0A4D6WUS6</accession>
<dbReference type="GO" id="GO:0005524">
    <property type="term" value="F:ATP binding"/>
    <property type="evidence" value="ECO:0007669"/>
    <property type="project" value="UniProtKB-UniRule"/>
</dbReference>
<dbReference type="InterPro" id="IPR001048">
    <property type="entry name" value="Asp/Glu/Uridylate_kinase"/>
</dbReference>
<evidence type="ECO:0000256" key="1">
    <source>
        <dbReference type="ARBA" id="ARBA00004828"/>
    </source>
</evidence>
<dbReference type="PIRSF" id="PIRSF000728">
    <property type="entry name" value="NAGK"/>
    <property type="match status" value="1"/>
</dbReference>
<dbReference type="HAMAP" id="MF_00082">
    <property type="entry name" value="ArgB"/>
    <property type="match status" value="1"/>
</dbReference>
<keyword evidence="2 8" id="KW-0055">Arginine biosynthesis</keyword>
<keyword evidence="6 8" id="KW-0418">Kinase</keyword>
<organism evidence="10">
    <name type="scientific">Halydictyon mirabile</name>
    <dbReference type="NCBI Taxonomy" id="189652"/>
    <lineage>
        <taxon>Eukaryota</taxon>
        <taxon>Rhodophyta</taxon>
        <taxon>Florideophyceae</taxon>
        <taxon>Rhodymeniophycidae</taxon>
        <taxon>Ceramiales</taxon>
        <taxon>Dasyaceae</taxon>
        <taxon>Halydictyon</taxon>
    </lineage>
</organism>
<dbReference type="Gene3D" id="3.40.1160.10">
    <property type="entry name" value="Acetylglutamate kinase-like"/>
    <property type="match status" value="1"/>
</dbReference>
<sequence length="283" mass="31191">MPNYNQFSFINNLLPFIQQYRDSILVIKYGGSVMHNSTLQKKVIDDISFLYLLGIKIVLVHGGGPFINDWFSKLNIVPRFVNGIRITDSSTIEIVEMVLSANVNKKLVSLFNTNHIPAIGLSGKDANLVVSSSLYDSIDNFVGKVDKVNSNILNVLLENNYIPIISSVSFGKNGQTYNINADTVASSIAQSLCAKKLVLLTDSLGIMLDINDKSTLLESLTINDIYKLKDDFIISNGMIPKVDCCIEALLSGIESTHIIDGKIEHAILYELLTTTRIGSMITL</sequence>
<feature type="binding site" evidence="8">
    <location>
        <begin position="63"/>
        <end position="64"/>
    </location>
    <ligand>
        <name>substrate</name>
    </ligand>
</feature>
<feature type="domain" description="Aspartate/glutamate/uridylate kinase" evidence="9">
    <location>
        <begin position="24"/>
        <end position="260"/>
    </location>
</feature>
<evidence type="ECO:0000313" key="10">
    <source>
        <dbReference type="EMBL" id="QCI06952.1"/>
    </source>
</evidence>
<dbReference type="GO" id="GO:0042450">
    <property type="term" value="P:L-arginine biosynthetic process via ornithine"/>
    <property type="evidence" value="ECO:0007669"/>
    <property type="project" value="UniProtKB-UniRule"/>
</dbReference>
<feature type="site" description="Transition state stabilizer" evidence="8">
    <location>
        <position position="28"/>
    </location>
</feature>
<keyword evidence="3 8" id="KW-0028">Amino-acid biosynthesis</keyword>
<dbReference type="InterPro" id="IPR037528">
    <property type="entry name" value="ArgB"/>
</dbReference>
<feature type="binding site" evidence="8">
    <location>
        <position position="85"/>
    </location>
    <ligand>
        <name>substrate</name>
    </ligand>
</feature>
<feature type="binding site" evidence="8">
    <location>
        <position position="178"/>
    </location>
    <ligand>
        <name>substrate</name>
    </ligand>
</feature>
<name>A0A4D6WUS6_9FLOR</name>
<evidence type="ECO:0000256" key="4">
    <source>
        <dbReference type="ARBA" id="ARBA00022679"/>
    </source>
</evidence>
<evidence type="ECO:0000256" key="7">
    <source>
        <dbReference type="ARBA" id="ARBA00022840"/>
    </source>
</evidence>
<dbReference type="InterPro" id="IPR041727">
    <property type="entry name" value="NAGK-C"/>
</dbReference>
<geneLocation type="plastid" evidence="10"/>
<dbReference type="NCBIfam" id="TIGR00761">
    <property type="entry name" value="argB"/>
    <property type="match status" value="1"/>
</dbReference>
<dbReference type="AlphaFoldDB" id="A0A4D6WUS6"/>
<evidence type="ECO:0000256" key="5">
    <source>
        <dbReference type="ARBA" id="ARBA00022741"/>
    </source>
</evidence>
<dbReference type="GO" id="GO:0003991">
    <property type="term" value="F:acetylglutamate kinase activity"/>
    <property type="evidence" value="ECO:0007669"/>
    <property type="project" value="UniProtKB-UniRule"/>
</dbReference>
<dbReference type="InterPro" id="IPR036393">
    <property type="entry name" value="AceGlu_kinase-like_sf"/>
</dbReference>
<comment type="similarity">
    <text evidence="8">Belongs to the acetylglutamate kinase family. ArgB subfamily.</text>
</comment>
<feature type="site" description="Transition state stabilizer" evidence="8">
    <location>
        <position position="241"/>
    </location>
</feature>
<reference evidence="10" key="2">
    <citation type="submission" date="2019-04" db="EMBL/GenBank/DDBJ databases">
        <authorList>
            <person name="Pasella M."/>
        </authorList>
    </citation>
    <scope>NUCLEOTIDE SEQUENCE</scope>
    <source>
        <strain evidence="10">25966_9</strain>
    </source>
</reference>
<comment type="pathway">
    <text evidence="1 8">Amino-acid biosynthesis; L-arginine biosynthesis; N(2)-acetyl-L-ornithine from L-glutamate: step 2/4.</text>
</comment>
<evidence type="ECO:0000256" key="6">
    <source>
        <dbReference type="ARBA" id="ARBA00022777"/>
    </source>
</evidence>
<dbReference type="EC" id="2.7.2.8" evidence="8"/>
<protein>
    <recommendedName>
        <fullName evidence="8">Acetylglutamate kinase</fullName>
        <ecNumber evidence="8">2.7.2.8</ecNumber>
    </recommendedName>
    <alternativeName>
        <fullName evidence="8">N-acetyl-L-glutamate 5-phosphotransferase</fullName>
    </alternativeName>
    <alternativeName>
        <fullName evidence="8">NAG kinase</fullName>
        <shortName evidence="8">NAGK</shortName>
    </alternativeName>
</protein>
<proteinExistence type="inferred from homology"/>
<evidence type="ECO:0000259" key="9">
    <source>
        <dbReference type="Pfam" id="PF00696"/>
    </source>
</evidence>
<dbReference type="Pfam" id="PF00696">
    <property type="entry name" value="AA_kinase"/>
    <property type="match status" value="1"/>
</dbReference>
<dbReference type="FunFam" id="3.40.1160.10:FF:000004">
    <property type="entry name" value="Acetylglutamate kinase"/>
    <property type="match status" value="1"/>
</dbReference>
<reference evidence="10" key="1">
    <citation type="journal article" date="2019" name="Mol. Phylogenet. Evol.">
        <title>Morphological evolution and classification of the red algal order Ceramiales inferred using plastid phylogenomics.</title>
        <authorList>
            <person name="Diaz-Tapia P."/>
            <person name="Pasella M.M."/>
            <person name="Verbruggen H."/>
            <person name="Maggs C.A."/>
        </authorList>
    </citation>
    <scope>NUCLEOTIDE SEQUENCE</scope>
    <source>
        <strain evidence="10">25966_9</strain>
    </source>
</reference>
<dbReference type="PANTHER" id="PTHR23342">
    <property type="entry name" value="N-ACETYLGLUTAMATE SYNTHASE"/>
    <property type="match status" value="1"/>
</dbReference>
<keyword evidence="5 8" id="KW-0547">Nucleotide-binding</keyword>
<dbReference type="PRINTS" id="PR00474">
    <property type="entry name" value="GLU5KINASE"/>
</dbReference>
<dbReference type="InterPro" id="IPR001057">
    <property type="entry name" value="Glu/AcGlu_kinase"/>
</dbReference>
<keyword evidence="10" id="KW-0934">Plastid</keyword>
<dbReference type="CDD" id="cd04250">
    <property type="entry name" value="AAK_NAGK-C"/>
    <property type="match status" value="1"/>
</dbReference>
<evidence type="ECO:0000256" key="8">
    <source>
        <dbReference type="HAMAP-Rule" id="MF_00082"/>
    </source>
</evidence>
<dbReference type="SUPFAM" id="SSF53633">
    <property type="entry name" value="Carbamate kinase-like"/>
    <property type="match status" value="1"/>
</dbReference>
<keyword evidence="4 8" id="KW-0808">Transferase</keyword>
<evidence type="ECO:0000256" key="2">
    <source>
        <dbReference type="ARBA" id="ARBA00022571"/>
    </source>
</evidence>